<evidence type="ECO:0000313" key="2">
    <source>
        <dbReference type="Proteomes" id="UP000321926"/>
    </source>
</evidence>
<evidence type="ECO:0000313" key="1">
    <source>
        <dbReference type="EMBL" id="TXK50013.1"/>
    </source>
</evidence>
<dbReference type="AlphaFoldDB" id="A0A5C8KC60"/>
<protein>
    <submittedName>
        <fullName evidence="1">MobC family plasmid mobilization relaxosome protein</fullName>
    </submittedName>
</protein>
<accession>A0A5C8KC60</accession>
<dbReference type="EMBL" id="VRTY01000014">
    <property type="protein sequence ID" value="TXK50013.1"/>
    <property type="molecule type" value="Genomic_DNA"/>
</dbReference>
<comment type="caution">
    <text evidence="1">The sequence shown here is derived from an EMBL/GenBank/DDBJ whole genome shotgun (WGS) entry which is preliminary data.</text>
</comment>
<proteinExistence type="predicted"/>
<dbReference type="InterPro" id="IPR053842">
    <property type="entry name" value="NikA-like"/>
</dbReference>
<name>A0A5C8KC60_9BACT</name>
<reference evidence="1 2" key="1">
    <citation type="submission" date="2019-08" db="EMBL/GenBank/DDBJ databases">
        <authorList>
            <person name="Shi S."/>
        </authorList>
    </citation>
    <scope>NUCLEOTIDE SEQUENCE [LARGE SCALE GENOMIC DNA]</scope>
    <source>
        <strain evidence="1 2">GY10130</strain>
    </source>
</reference>
<sequence length="179" mass="20366">MCFESFKTSCPAFSVAVSRGKSTRNSCLLLSKECMEDIKKAKGGRPKLSPELKRAKQVKLTFSDSEYRRLEAEMTAAGHESLSVYLRKKALAQPDDFIANPKELIAVLDRLGPEISRVGNNINQVARYVNYLKANNMINLQFLADFNRHMIEFSIIEKELVKALRSFLRIAAARFKKFK</sequence>
<dbReference type="Pfam" id="PF21983">
    <property type="entry name" value="NikA-like"/>
    <property type="match status" value="1"/>
</dbReference>
<dbReference type="OrthoDB" id="681025at2"/>
<dbReference type="Proteomes" id="UP000321926">
    <property type="component" value="Unassembled WGS sequence"/>
</dbReference>
<keyword evidence="2" id="KW-1185">Reference proteome</keyword>
<organism evidence="1 2">
    <name type="scientific">Pontibacter qinzhouensis</name>
    <dbReference type="NCBI Taxonomy" id="2603253"/>
    <lineage>
        <taxon>Bacteria</taxon>
        <taxon>Pseudomonadati</taxon>
        <taxon>Bacteroidota</taxon>
        <taxon>Cytophagia</taxon>
        <taxon>Cytophagales</taxon>
        <taxon>Hymenobacteraceae</taxon>
        <taxon>Pontibacter</taxon>
    </lineage>
</organism>
<gene>
    <name evidence="1" type="ORF">FVR03_05260</name>
</gene>